<dbReference type="AlphaFoldDB" id="A0A067LZ63"/>
<dbReference type="STRING" id="930990.A0A067LZ63"/>
<dbReference type="HOGENOM" id="CLU_003560_0_0_1"/>
<feature type="domain" description="Tyrosine specific protein phosphatases" evidence="5">
    <location>
        <begin position="857"/>
        <end position="925"/>
    </location>
</feature>
<reference evidence="7" key="1">
    <citation type="journal article" date="2014" name="Proc. Natl. Acad. Sci. U.S.A.">
        <title>Extensive sampling of basidiomycete genomes demonstrates inadequacy of the white-rot/brown-rot paradigm for wood decay fungi.</title>
        <authorList>
            <person name="Riley R."/>
            <person name="Salamov A.A."/>
            <person name="Brown D.W."/>
            <person name="Nagy L.G."/>
            <person name="Floudas D."/>
            <person name="Held B.W."/>
            <person name="Levasseur A."/>
            <person name="Lombard V."/>
            <person name="Morin E."/>
            <person name="Otillar R."/>
            <person name="Lindquist E.A."/>
            <person name="Sun H."/>
            <person name="LaButti K.M."/>
            <person name="Schmutz J."/>
            <person name="Jabbour D."/>
            <person name="Luo H."/>
            <person name="Baker S.E."/>
            <person name="Pisabarro A.G."/>
            <person name="Walton J.D."/>
            <person name="Blanchette R.A."/>
            <person name="Henrissat B."/>
            <person name="Martin F."/>
            <person name="Cullen D."/>
            <person name="Hibbett D.S."/>
            <person name="Grigoriev I.V."/>
        </authorList>
    </citation>
    <scope>NUCLEOTIDE SEQUENCE [LARGE SCALE GENOMIC DNA]</scope>
    <source>
        <strain evidence="7">FD-172 SS1</strain>
    </source>
</reference>
<dbReference type="InterPro" id="IPR029021">
    <property type="entry name" value="Prot-tyrosine_phosphatase-like"/>
</dbReference>
<name>A0A067LZ63_BOTB1</name>
<evidence type="ECO:0000313" key="7">
    <source>
        <dbReference type="Proteomes" id="UP000027195"/>
    </source>
</evidence>
<dbReference type="Proteomes" id="UP000027195">
    <property type="component" value="Unassembled WGS sequence"/>
</dbReference>
<dbReference type="PROSITE" id="PS50054">
    <property type="entry name" value="TYR_PHOSPHATASE_DUAL"/>
    <property type="match status" value="1"/>
</dbReference>
<dbReference type="GO" id="GO:0033260">
    <property type="term" value="P:nuclear DNA replication"/>
    <property type="evidence" value="ECO:0007669"/>
    <property type="project" value="InterPro"/>
</dbReference>
<feature type="compositionally biased region" description="Low complexity" evidence="3">
    <location>
        <begin position="189"/>
        <end position="211"/>
    </location>
</feature>
<evidence type="ECO:0000256" key="1">
    <source>
        <dbReference type="ARBA" id="ARBA00022801"/>
    </source>
</evidence>
<dbReference type="PROSITE" id="PS00383">
    <property type="entry name" value="TYR_PHOSPHATASE_1"/>
    <property type="match status" value="1"/>
</dbReference>
<dbReference type="InParanoid" id="A0A067LZ63"/>
<feature type="compositionally biased region" description="Acidic residues" evidence="3">
    <location>
        <begin position="124"/>
        <end position="144"/>
    </location>
</feature>
<dbReference type="Gene3D" id="3.90.190.10">
    <property type="entry name" value="Protein tyrosine phosphatase superfamily"/>
    <property type="match status" value="2"/>
</dbReference>
<dbReference type="OrthoDB" id="273181at2759"/>
<dbReference type="GO" id="GO:0005634">
    <property type="term" value="C:nucleus"/>
    <property type="evidence" value="ECO:0007669"/>
    <property type="project" value="GOC"/>
</dbReference>
<keyword evidence="2" id="KW-0904">Protein phosphatase</keyword>
<dbReference type="PANTHER" id="PTHR47550:SF1">
    <property type="entry name" value="DUAL SPECIFICITY PROTEIN PHOSPHATASE PPS1"/>
    <property type="match status" value="1"/>
</dbReference>
<dbReference type="GO" id="GO:0008138">
    <property type="term" value="F:protein tyrosine/serine/threonine phosphatase activity"/>
    <property type="evidence" value="ECO:0007669"/>
    <property type="project" value="InterPro"/>
</dbReference>
<dbReference type="CDD" id="cd14516">
    <property type="entry name" value="DSP_fungal_PPS1"/>
    <property type="match status" value="1"/>
</dbReference>
<evidence type="ECO:0000259" key="5">
    <source>
        <dbReference type="PROSITE" id="PS50056"/>
    </source>
</evidence>
<feature type="domain" description="Tyrosine-protein phosphatase" evidence="4">
    <location>
        <begin position="763"/>
        <end position="938"/>
    </location>
</feature>
<accession>A0A067LZ63</accession>
<dbReference type="InterPro" id="IPR047949">
    <property type="entry name" value="PPS1_DSP"/>
</dbReference>
<keyword evidence="7" id="KW-1185">Reference proteome</keyword>
<feature type="region of interest" description="Disordered" evidence="3">
    <location>
        <begin position="493"/>
        <end position="513"/>
    </location>
</feature>
<gene>
    <name evidence="6" type="ORF">BOTBODRAFT_645276</name>
</gene>
<evidence type="ECO:0000259" key="4">
    <source>
        <dbReference type="PROSITE" id="PS50054"/>
    </source>
</evidence>
<evidence type="ECO:0000256" key="2">
    <source>
        <dbReference type="ARBA" id="ARBA00022912"/>
    </source>
</evidence>
<dbReference type="SMART" id="SM00195">
    <property type="entry name" value="DSPc"/>
    <property type="match status" value="1"/>
</dbReference>
<dbReference type="InterPro" id="IPR000387">
    <property type="entry name" value="Tyr_Pase_dom"/>
</dbReference>
<protein>
    <submittedName>
        <fullName evidence="6">Uncharacterized protein</fullName>
    </submittedName>
</protein>
<dbReference type="InterPro" id="IPR000340">
    <property type="entry name" value="Dual-sp_phosphatase_cat-dom"/>
</dbReference>
<feature type="compositionally biased region" description="Polar residues" evidence="3">
    <location>
        <begin position="167"/>
        <end position="183"/>
    </location>
</feature>
<dbReference type="InterPro" id="IPR016130">
    <property type="entry name" value="Tyr_Pase_AS"/>
</dbReference>
<dbReference type="EMBL" id="KL198087">
    <property type="protein sequence ID" value="KDQ08718.1"/>
    <property type="molecule type" value="Genomic_DNA"/>
</dbReference>
<feature type="compositionally biased region" description="Low complexity" evidence="3">
    <location>
        <begin position="571"/>
        <end position="591"/>
    </location>
</feature>
<organism evidence="6 7">
    <name type="scientific">Botryobasidium botryosum (strain FD-172 SS1)</name>
    <dbReference type="NCBI Taxonomy" id="930990"/>
    <lineage>
        <taxon>Eukaryota</taxon>
        <taxon>Fungi</taxon>
        <taxon>Dikarya</taxon>
        <taxon>Basidiomycota</taxon>
        <taxon>Agaricomycotina</taxon>
        <taxon>Agaricomycetes</taxon>
        <taxon>Cantharellales</taxon>
        <taxon>Botryobasidiaceae</taxon>
        <taxon>Botryobasidium</taxon>
    </lineage>
</organism>
<feature type="region of interest" description="Disordered" evidence="3">
    <location>
        <begin position="111"/>
        <end position="211"/>
    </location>
</feature>
<dbReference type="InterPro" id="IPR053239">
    <property type="entry name" value="Dual_spec_PTase"/>
</dbReference>
<sequence>MAPDSKTHGIAYPPAFLPALPVLLSRPRPYAPIYGLSAAQYADLAHWDATHDTEDSVLFPFIHGLEGNNVEQNLFFSQTRVGRSAGPAPDDRPAVKVPRYRGLICVRCDEDDEESQHLYRPDSDIDSDDELDNLHMDDDDDFDNTEATMRASSSDMDTDIFDPSPCTHATTGPRNIQIQTNLDIHSRTDSSSSGSSAGSSSPPMSASTTDTSLYSDASVAGSLPCPPFTVPSTRPKGPSQILVSSFKPGELLTFSLNGPVFVQPRVPEGISLRNFGIQAPIMATLSDIVVYSPKGRSRAALALAEKFKCAIEAKLAEREENIQGEPIHYNVFVVTDPFEVFERDHPHLVGLDSNGVQKNKIDLFAREKEEMKSLTQASVIADNVWLGNTADVPAPSSPPPKAFDPFDPTGNPEGYDICIECRDDAFFPSALHLRQAEEHIRALEMAWTEKATLDAATASDSLENSFVVVDAKSSSSNPPLSSTLGMISNLHFEPSPPSDTTRNRIPLPNCIPPRPAPNPSSVIHFAFPSSPSPTQHTTSHIIPFLKFIAHYCNQASPSVHFPYASSPPTSPRRSSSGSPSMTPTSSPTMSRPLRVLIHSSDGYTESSLLALSYIMHTKGCTLPESYLELQNQRERSFFVYPADVGVLRRIESKLGCKERARREREREAEKAGRERENAAALAMAKEASVVNGRWKWGSWRSSSVSMAGSPVLGAASSSAPTSSAMPTRPADIPKRARSSTMPLLPAVTDHQTWFNDSRFDGSFPSRILPFLYLGNLNHASNVYMLHALGITHVVSVGECALVPPPAPVGSYSESCHGGDDAERLPTRGSLWKEEKEGRIKVLDIKGVCDDGIDSLRCQFGPIIEWIDKARAEGGKVLVHCRVGVSRSATVTIAYAMHHLNIPLVDAYLMVRSRRLSVLIQPNMRLLYNLLGWELDLARQRSADGKISFPPGSRMSWPFLAKEVHVLNQRYLQ</sequence>
<proteinExistence type="predicted"/>
<keyword evidence="1" id="KW-0378">Hydrolase</keyword>
<evidence type="ECO:0000313" key="6">
    <source>
        <dbReference type="EMBL" id="KDQ08718.1"/>
    </source>
</evidence>
<dbReference type="Pfam" id="PF00782">
    <property type="entry name" value="DSPc"/>
    <property type="match status" value="1"/>
</dbReference>
<evidence type="ECO:0000256" key="3">
    <source>
        <dbReference type="SAM" id="MobiDB-lite"/>
    </source>
</evidence>
<feature type="compositionally biased region" description="Polar residues" evidence="3">
    <location>
        <begin position="145"/>
        <end position="155"/>
    </location>
</feature>
<feature type="region of interest" description="Disordered" evidence="3">
    <location>
        <begin position="563"/>
        <end position="591"/>
    </location>
</feature>
<dbReference type="PROSITE" id="PS50056">
    <property type="entry name" value="TYR_PHOSPHATASE_2"/>
    <property type="match status" value="1"/>
</dbReference>
<dbReference type="InterPro" id="IPR020422">
    <property type="entry name" value="TYR_PHOSPHATASE_DUAL_dom"/>
</dbReference>
<dbReference type="SUPFAM" id="SSF52799">
    <property type="entry name" value="(Phosphotyrosine protein) phosphatases II"/>
    <property type="match status" value="2"/>
</dbReference>
<dbReference type="PANTHER" id="PTHR47550">
    <property type="entry name" value="DUAL SPECIFICITY PROTEIN PHOSPHATASE PPS1"/>
    <property type="match status" value="1"/>
</dbReference>